<dbReference type="Proteomes" id="UP000326598">
    <property type="component" value="Chromosome"/>
</dbReference>
<evidence type="ECO:0000313" key="2">
    <source>
        <dbReference type="Proteomes" id="UP000326598"/>
    </source>
</evidence>
<proteinExistence type="predicted"/>
<sequence>MEILRIPDVERQELIARIPDDESGSLQLGTLGPAGTSSEYVAQMMSHCVADGARLRIVLEDTYERCVDALTEGRVDLVLVAHAYPGINAFYMHPGLEPAIVFRGSTPEYGLAIRDDFVFREELLESETVVSHPAPIPLVRYHLGRPLQMATADSTSQAACDVADGRYNVAITNEEAARQHHLKFVYKFSRIPMTWTVFARRKD</sequence>
<dbReference type="EMBL" id="CP023694">
    <property type="protein sequence ID" value="QEV22756.1"/>
    <property type="molecule type" value="Genomic_DNA"/>
</dbReference>
<dbReference type="RefSeq" id="WP_150478419.1">
    <property type="nucleotide sequence ID" value="NZ_BMTB01000019.1"/>
</dbReference>
<gene>
    <name evidence="1" type="ORF">CP976_00065</name>
</gene>
<protein>
    <submittedName>
        <fullName evidence="1">Bacilysin biosynthesis protein BacA</fullName>
    </submittedName>
</protein>
<dbReference type="KEGG" id="scoe:CP976_00065"/>
<name>A0A5J6HR60_STRC4</name>
<evidence type="ECO:0000313" key="1">
    <source>
        <dbReference type="EMBL" id="QEV22756.1"/>
    </source>
</evidence>
<dbReference type="GeneID" id="91414518"/>
<organism evidence="1 2">
    <name type="scientific">Streptomyces coeruleorubidus</name>
    <dbReference type="NCBI Taxonomy" id="116188"/>
    <lineage>
        <taxon>Bacteria</taxon>
        <taxon>Bacillati</taxon>
        <taxon>Actinomycetota</taxon>
        <taxon>Actinomycetes</taxon>
        <taxon>Kitasatosporales</taxon>
        <taxon>Streptomycetaceae</taxon>
        <taxon>Streptomyces</taxon>
    </lineage>
</organism>
<dbReference type="SUPFAM" id="SSF53850">
    <property type="entry name" value="Periplasmic binding protein-like II"/>
    <property type="match status" value="1"/>
</dbReference>
<accession>A0A5J6HR60</accession>
<dbReference type="AlphaFoldDB" id="A0A5J6HR60"/>
<reference evidence="1 2" key="1">
    <citation type="submission" date="2017-09" db="EMBL/GenBank/DDBJ databases">
        <authorList>
            <person name="Lee N."/>
            <person name="Cho B.-K."/>
        </authorList>
    </citation>
    <scope>NUCLEOTIDE SEQUENCE [LARGE SCALE GENOMIC DNA]</scope>
    <source>
        <strain evidence="1 2">ATCC 13740</strain>
    </source>
</reference>